<organism evidence="2 3">
    <name type="scientific">Corynespora cassiicola Philippines</name>
    <dbReference type="NCBI Taxonomy" id="1448308"/>
    <lineage>
        <taxon>Eukaryota</taxon>
        <taxon>Fungi</taxon>
        <taxon>Dikarya</taxon>
        <taxon>Ascomycota</taxon>
        <taxon>Pezizomycotina</taxon>
        <taxon>Dothideomycetes</taxon>
        <taxon>Pleosporomycetidae</taxon>
        <taxon>Pleosporales</taxon>
        <taxon>Corynesporascaceae</taxon>
        <taxon>Corynespora</taxon>
    </lineage>
</organism>
<sequence length="409" mass="45373">MARRSAKPTPTSALRSSSKRAAAETPSRRSKRAKAAAKDAYIEPDSDEDAVPTEPASDAEDFQDEDFEDEGEGDKEVTSESDHGDLSGEEEAPAKKGRGRPAKRTELPLHKKMASEQELWKPGAKLEPGTTLVIKKPKAREAGDTPYTDDTIHPNTMLFLKDLAANNDRQWLKVHDPDYRASLADFNSFVEKLTEKIIEADETIPELPVKDIIFRIYRDVRFSKDQTPYKTHFSAAWSRTGRKGPYAAYYVQIQPGGSLVGGGLWQPDAEQLRLLRQNIDRKPHKIKSVLTDSGIRKEFLGGVADDEKKAAKAFTKQPMNQSTALKKHPKGYDKDHGEIELLRLRSFTLGTKLADSEVVGAKGLDRIAELVGCMVPFITYLNSVVMPDEESTDPSEDEDEDSGVGEDDA</sequence>
<feature type="compositionally biased region" description="Acidic residues" evidence="1">
    <location>
        <begin position="387"/>
        <end position="409"/>
    </location>
</feature>
<dbReference type="Proteomes" id="UP000240883">
    <property type="component" value="Unassembled WGS sequence"/>
</dbReference>
<reference evidence="2 3" key="1">
    <citation type="journal article" date="2018" name="Front. Microbiol.">
        <title>Genome-Wide Analysis of Corynespora cassiicola Leaf Fall Disease Putative Effectors.</title>
        <authorList>
            <person name="Lopez D."/>
            <person name="Ribeiro S."/>
            <person name="Label P."/>
            <person name="Fumanal B."/>
            <person name="Venisse J.S."/>
            <person name="Kohler A."/>
            <person name="de Oliveira R.R."/>
            <person name="Labutti K."/>
            <person name="Lipzen A."/>
            <person name="Lail K."/>
            <person name="Bauer D."/>
            <person name="Ohm R.A."/>
            <person name="Barry K.W."/>
            <person name="Spatafora J."/>
            <person name="Grigoriev I.V."/>
            <person name="Martin F.M."/>
            <person name="Pujade-Renaud V."/>
        </authorList>
    </citation>
    <scope>NUCLEOTIDE SEQUENCE [LARGE SCALE GENOMIC DNA]</scope>
    <source>
        <strain evidence="2 3">Philippines</strain>
    </source>
</reference>
<gene>
    <name evidence="2" type="ORF">BS50DRAFT_328217</name>
</gene>
<proteinExistence type="predicted"/>
<keyword evidence="3" id="KW-1185">Reference proteome</keyword>
<feature type="compositionally biased region" description="Acidic residues" evidence="1">
    <location>
        <begin position="42"/>
        <end position="73"/>
    </location>
</feature>
<dbReference type="EMBL" id="KZ678133">
    <property type="protein sequence ID" value="PSN68924.1"/>
    <property type="molecule type" value="Genomic_DNA"/>
</dbReference>
<dbReference type="InterPro" id="IPR012808">
    <property type="entry name" value="CHP02453"/>
</dbReference>
<accession>A0A2T2NU63</accession>
<dbReference type="PANTHER" id="PTHR36452">
    <property type="entry name" value="CHROMOSOME 12, WHOLE GENOME SHOTGUN SEQUENCE"/>
    <property type="match status" value="1"/>
</dbReference>
<name>A0A2T2NU63_CORCC</name>
<feature type="region of interest" description="Disordered" evidence="1">
    <location>
        <begin position="386"/>
        <end position="409"/>
    </location>
</feature>
<evidence type="ECO:0000256" key="1">
    <source>
        <dbReference type="SAM" id="MobiDB-lite"/>
    </source>
</evidence>
<protein>
    <submittedName>
        <fullName evidence="2">Uncharacterized protein</fullName>
    </submittedName>
</protein>
<dbReference type="AlphaFoldDB" id="A0A2T2NU63"/>
<evidence type="ECO:0000313" key="2">
    <source>
        <dbReference type="EMBL" id="PSN68924.1"/>
    </source>
</evidence>
<feature type="compositionally biased region" description="Basic and acidic residues" evidence="1">
    <location>
        <begin position="74"/>
        <end position="86"/>
    </location>
</feature>
<dbReference type="PANTHER" id="PTHR36452:SF1">
    <property type="entry name" value="DUF2461 DOMAIN-CONTAINING PROTEIN"/>
    <property type="match status" value="1"/>
</dbReference>
<dbReference type="STRING" id="1448308.A0A2T2NU63"/>
<dbReference type="NCBIfam" id="TIGR02453">
    <property type="entry name" value="TIGR02453 family protein"/>
    <property type="match status" value="1"/>
</dbReference>
<feature type="region of interest" description="Disordered" evidence="1">
    <location>
        <begin position="1"/>
        <end position="107"/>
    </location>
</feature>
<dbReference type="OrthoDB" id="2537769at2759"/>
<evidence type="ECO:0000313" key="3">
    <source>
        <dbReference type="Proteomes" id="UP000240883"/>
    </source>
</evidence>
<dbReference type="Pfam" id="PF09365">
    <property type="entry name" value="DUF2461"/>
    <property type="match status" value="1"/>
</dbReference>